<protein>
    <submittedName>
        <fullName evidence="1">Uncharacterized protein</fullName>
    </submittedName>
</protein>
<gene>
    <name evidence="1" type="ORF">DSO57_1037314</name>
</gene>
<name>A0ACC2TKX0_9FUNG</name>
<sequence length="104" mass="11537">MKCPLMAFPTSEGIPLLATSAVTIPPGSQTILDSQILYELPKRTFLELYSPPLLVRNKPYLCPGILDISHKDPVKLLISNLTACDRFRKFMLASSLSWSDSLTV</sequence>
<organism evidence="1 2">
    <name type="scientific">Entomophthora muscae</name>
    <dbReference type="NCBI Taxonomy" id="34485"/>
    <lineage>
        <taxon>Eukaryota</taxon>
        <taxon>Fungi</taxon>
        <taxon>Fungi incertae sedis</taxon>
        <taxon>Zoopagomycota</taxon>
        <taxon>Entomophthoromycotina</taxon>
        <taxon>Entomophthoromycetes</taxon>
        <taxon>Entomophthorales</taxon>
        <taxon>Entomophthoraceae</taxon>
        <taxon>Entomophthora</taxon>
    </lineage>
</organism>
<reference evidence="1" key="1">
    <citation type="submission" date="2022-04" db="EMBL/GenBank/DDBJ databases">
        <title>Genome of the entomopathogenic fungus Entomophthora muscae.</title>
        <authorList>
            <person name="Elya C."/>
            <person name="Lovett B.R."/>
            <person name="Lee E."/>
            <person name="Macias A.M."/>
            <person name="Hajek A.E."/>
            <person name="De Bivort B.L."/>
            <person name="Kasson M.T."/>
            <person name="De Fine Licht H.H."/>
            <person name="Stajich J.E."/>
        </authorList>
    </citation>
    <scope>NUCLEOTIDE SEQUENCE</scope>
    <source>
        <strain evidence="1">Berkeley</strain>
    </source>
</reference>
<dbReference type="EMBL" id="QTSX02002524">
    <property type="protein sequence ID" value="KAJ9075308.1"/>
    <property type="molecule type" value="Genomic_DNA"/>
</dbReference>
<proteinExistence type="predicted"/>
<dbReference type="Proteomes" id="UP001165960">
    <property type="component" value="Unassembled WGS sequence"/>
</dbReference>
<accession>A0ACC2TKX0</accession>
<comment type="caution">
    <text evidence="1">The sequence shown here is derived from an EMBL/GenBank/DDBJ whole genome shotgun (WGS) entry which is preliminary data.</text>
</comment>
<evidence type="ECO:0000313" key="1">
    <source>
        <dbReference type="EMBL" id="KAJ9075308.1"/>
    </source>
</evidence>
<evidence type="ECO:0000313" key="2">
    <source>
        <dbReference type="Proteomes" id="UP001165960"/>
    </source>
</evidence>
<keyword evidence="2" id="KW-1185">Reference proteome</keyword>